<evidence type="ECO:0000256" key="1">
    <source>
        <dbReference type="SAM" id="Phobius"/>
    </source>
</evidence>
<dbReference type="Proteomes" id="UP000746535">
    <property type="component" value="Unassembled WGS sequence"/>
</dbReference>
<accession>A0ABX0YBH4</accession>
<comment type="caution">
    <text evidence="2">The sequence shown here is derived from an EMBL/GenBank/DDBJ whole genome shotgun (WGS) entry which is preliminary data.</text>
</comment>
<keyword evidence="3" id="KW-1185">Reference proteome</keyword>
<evidence type="ECO:0008006" key="4">
    <source>
        <dbReference type="Google" id="ProtNLM"/>
    </source>
</evidence>
<dbReference type="RefSeq" id="WP_168083107.1">
    <property type="nucleotide sequence ID" value="NZ_JAAVJI010000003.1"/>
</dbReference>
<protein>
    <recommendedName>
        <fullName evidence="4">Cytochrome oxidase complex assembly protein 1</fullName>
    </recommendedName>
</protein>
<reference evidence="2 3" key="1">
    <citation type="submission" date="2020-03" db="EMBL/GenBank/DDBJ databases">
        <authorList>
            <person name="Wang L."/>
            <person name="He N."/>
            <person name="Li Y."/>
            <person name="Fang Y."/>
            <person name="Zhang F."/>
        </authorList>
    </citation>
    <scope>NUCLEOTIDE SEQUENCE [LARGE SCALE GENOMIC DNA]</scope>
    <source>
        <strain evidence="3">hsmgli-8</strain>
    </source>
</reference>
<name>A0ABX0YBH4_9PSED</name>
<proteinExistence type="predicted"/>
<evidence type="ECO:0000313" key="3">
    <source>
        <dbReference type="Proteomes" id="UP000746535"/>
    </source>
</evidence>
<sequence length="148" mass="16255">MRGSDTNDGQHSNAEVLPPRSSYWLRFLGSLAIFGMLVGLMVGKLMDPGRSAFERVELLPAGEMNVWFDHAPQVHGEIVDGAVAILFDASGPPVQGQLELGGRQAKWTLRHTDKGLLLTVIAARPLQAKWEGEEASDGWRLHVSLRDE</sequence>
<keyword evidence="1" id="KW-0812">Transmembrane</keyword>
<evidence type="ECO:0000313" key="2">
    <source>
        <dbReference type="EMBL" id="NJP00720.1"/>
    </source>
</evidence>
<keyword evidence="1" id="KW-0472">Membrane</keyword>
<gene>
    <name evidence="2" type="ORF">HBH25_07575</name>
</gene>
<keyword evidence="1" id="KW-1133">Transmembrane helix</keyword>
<organism evidence="2 3">
    <name type="scientific">Pseudomonas quercus</name>
    <dbReference type="NCBI Taxonomy" id="2722792"/>
    <lineage>
        <taxon>Bacteria</taxon>
        <taxon>Pseudomonadati</taxon>
        <taxon>Pseudomonadota</taxon>
        <taxon>Gammaproteobacteria</taxon>
        <taxon>Pseudomonadales</taxon>
        <taxon>Pseudomonadaceae</taxon>
        <taxon>Pseudomonas</taxon>
    </lineage>
</organism>
<feature type="transmembrane region" description="Helical" evidence="1">
    <location>
        <begin position="23"/>
        <end position="43"/>
    </location>
</feature>
<dbReference type="EMBL" id="JAAVJI010000003">
    <property type="protein sequence ID" value="NJP00720.1"/>
    <property type="molecule type" value="Genomic_DNA"/>
</dbReference>